<dbReference type="InterPro" id="IPR050218">
    <property type="entry name" value="LptD"/>
</dbReference>
<dbReference type="HAMAP" id="MF_01411">
    <property type="entry name" value="LPS_assembly_LptD"/>
    <property type="match status" value="1"/>
</dbReference>
<dbReference type="KEGG" id="mflg:ABS361_10745"/>
<dbReference type="GO" id="GO:1990351">
    <property type="term" value="C:transporter complex"/>
    <property type="evidence" value="ECO:0007669"/>
    <property type="project" value="TreeGrafter"/>
</dbReference>
<dbReference type="GO" id="GO:0043165">
    <property type="term" value="P:Gram-negative-bacterium-type cell outer membrane assembly"/>
    <property type="evidence" value="ECO:0007669"/>
    <property type="project" value="UniProtKB-UniRule"/>
</dbReference>
<comment type="caution">
    <text evidence="1">Lacks conserved residue(s) required for the propagation of feature annotation.</text>
</comment>
<comment type="similarity">
    <text evidence="1">Belongs to the LptD family.</text>
</comment>
<dbReference type="EMBL" id="CP158568">
    <property type="protein sequence ID" value="XBY46642.1"/>
    <property type="molecule type" value="Genomic_DNA"/>
</dbReference>
<keyword evidence="1" id="KW-0472">Membrane</keyword>
<keyword evidence="1" id="KW-0732">Signal</keyword>
<evidence type="ECO:0000313" key="3">
    <source>
        <dbReference type="EMBL" id="XBY46642.1"/>
    </source>
</evidence>
<proteinExistence type="inferred from homology"/>
<gene>
    <name evidence="1" type="primary">lptD</name>
    <name evidence="3" type="ORF">ABS361_10745</name>
</gene>
<feature type="signal peptide" evidence="1">
    <location>
        <begin position="1"/>
        <end position="17"/>
    </location>
</feature>
<sequence length="834" mass="91224" precursor="true">MSTIALGLAALPAGALAQTTTAKATTTKTTTATTTTAPARTAAPVGTSAPAPATAGITQDAPMLLEADQVIYDRDRDSVTATGKVHIYYKGNTLTADKVTYLRKTKRAVADGDARLTEPGGNVITATHLDVSEGFGEGFAQSLRVDSVERSRFAAESARREAGNVTVFEKGVYTACQSCVNEPEKPPFWQIKAAKIIHNQQEKTVYYEDARLEFLGVPIAYVPYFQHPDPSVKRKTGFLTPSFVASSKLGFGIQQPFYWAPSADWDVTFSPGFLSNQGILGDVEVRHAFENGRVSVRGIGINQMDPGAFAGTSGQRRERGAVITKGEFDINERWKWGWDATLLKDRRFLTDYHIVPSTQTEAISTLYLQGQGDKNWFDARFYKFNVLIDDNPTDKLNRTLPNGVGTKLQQKQAVAHPVVDYDVVFGDPIWGGELSANANLTSLTRNATDKDIAGRIYGIAGNYTRLTGQVGWRREFIDDYGQVFQPFFRARGDVFFDKNTDKNLAPFVSDGAAARFTPTAGIEYRYPWLIAASSGAHVVEPIVQVVARPNETYIGRLPNNDAQSLVFDTTTLFQADKFSGYDRAEGGTRANVGLSYTFTPLDGGSVSMMFGRSYLLAGTNSFATPDLQTLLNSNANFGSVPLTGYGSGLESRQSDYVGHVKVDTAKGLTIGAQSRFDTSSFRLNRADVYASGSSGPVTASVTYTYYKTPKYIYDLIDSQYANSPTDRQIALQYVKPERQEVQTALNLRMAETWRLFGAVRYDVKGNFVAGDSIGIGYDNDSFSASLAFQESSNIALDKSGNVVTGARTVFDRTLYFRFGLRTLGDGQVSNSLRR</sequence>
<comment type="subunit">
    <text evidence="1">Component of the lipopolysaccharide transport and assembly complex.</text>
</comment>
<feature type="domain" description="LptD C-terminal" evidence="2">
    <location>
        <begin position="318"/>
        <end position="707"/>
    </location>
</feature>
<dbReference type="PANTHER" id="PTHR30189:SF1">
    <property type="entry name" value="LPS-ASSEMBLY PROTEIN LPTD"/>
    <property type="match status" value="1"/>
</dbReference>
<dbReference type="GO" id="GO:0009279">
    <property type="term" value="C:cell outer membrane"/>
    <property type="evidence" value="ECO:0007669"/>
    <property type="project" value="UniProtKB-SubCell"/>
</dbReference>
<comment type="function">
    <text evidence="1">Involved in the assembly of lipopolysaccharide (LPS) at the surface of the outer membrane.</text>
</comment>
<dbReference type="PANTHER" id="PTHR30189">
    <property type="entry name" value="LPS-ASSEMBLY PROTEIN"/>
    <property type="match status" value="1"/>
</dbReference>
<organism evidence="3">
    <name type="scientific">Methyloraptor flagellatus</name>
    <dbReference type="NCBI Taxonomy" id="3162530"/>
    <lineage>
        <taxon>Bacteria</taxon>
        <taxon>Pseudomonadati</taxon>
        <taxon>Pseudomonadota</taxon>
        <taxon>Alphaproteobacteria</taxon>
        <taxon>Hyphomicrobiales</taxon>
        <taxon>Ancalomicrobiaceae</taxon>
        <taxon>Methyloraptor</taxon>
    </lineage>
</organism>
<evidence type="ECO:0000259" key="2">
    <source>
        <dbReference type="Pfam" id="PF04453"/>
    </source>
</evidence>
<dbReference type="Pfam" id="PF04453">
    <property type="entry name" value="LptD"/>
    <property type="match status" value="1"/>
</dbReference>
<dbReference type="Gene3D" id="2.60.450.10">
    <property type="entry name" value="Lipopolysaccharide (LPS) transport protein A like domain"/>
    <property type="match status" value="1"/>
</dbReference>
<accession>A0AAU7XFX0</accession>
<comment type="subcellular location">
    <subcellularLocation>
        <location evidence="1">Cell outer membrane</location>
    </subcellularLocation>
</comment>
<dbReference type="AlphaFoldDB" id="A0AAU7XFX0"/>
<dbReference type="InterPro" id="IPR007543">
    <property type="entry name" value="LptD_C"/>
</dbReference>
<dbReference type="RefSeq" id="WP_407051735.1">
    <property type="nucleotide sequence ID" value="NZ_CP158568.1"/>
</dbReference>
<evidence type="ECO:0000256" key="1">
    <source>
        <dbReference type="HAMAP-Rule" id="MF_01411"/>
    </source>
</evidence>
<reference evidence="3" key="1">
    <citation type="submission" date="2024-06" db="EMBL/GenBank/DDBJ databases">
        <title>Methylostella associata gen. nov., sp. nov., a novel Ancalomicrobiaceae-affiliated facultatively methylotrophic bacteria that feed on methanotrophs of the genus Methylococcus.</title>
        <authorList>
            <person name="Saltykova V."/>
            <person name="Danilova O.V."/>
            <person name="Oshkin I.Y."/>
            <person name="Belova S.E."/>
            <person name="Pimenov N.V."/>
            <person name="Dedysh S.N."/>
        </authorList>
    </citation>
    <scope>NUCLEOTIDE SEQUENCE</scope>
    <source>
        <strain evidence="3">S20</strain>
    </source>
</reference>
<keyword evidence="1" id="KW-0998">Cell outer membrane</keyword>
<dbReference type="GO" id="GO:0015920">
    <property type="term" value="P:lipopolysaccharide transport"/>
    <property type="evidence" value="ECO:0007669"/>
    <property type="project" value="InterPro"/>
</dbReference>
<name>A0AAU7XFX0_9HYPH</name>
<protein>
    <recommendedName>
        <fullName evidence="1">LPS-assembly protein LptD</fullName>
    </recommendedName>
</protein>
<dbReference type="InterPro" id="IPR020889">
    <property type="entry name" value="LipoPS_assembly_LptD"/>
</dbReference>
<feature type="chain" id="PRO_5043070708" description="LPS-assembly protein LptD" evidence="1">
    <location>
        <begin position="18"/>
        <end position="834"/>
    </location>
</feature>